<evidence type="ECO:0000256" key="1">
    <source>
        <dbReference type="SAM" id="SignalP"/>
    </source>
</evidence>
<comment type="caution">
    <text evidence="3">The sequence shown here is derived from an EMBL/GenBank/DDBJ whole genome shotgun (WGS) entry which is preliminary data.</text>
</comment>
<keyword evidence="3" id="KW-0413">Isomerase</keyword>
<dbReference type="Pfam" id="PF13145">
    <property type="entry name" value="Rotamase_2"/>
    <property type="match status" value="1"/>
</dbReference>
<proteinExistence type="predicted"/>
<dbReference type="EMBL" id="QFZK01000002">
    <property type="protein sequence ID" value="RFO97989.1"/>
    <property type="molecule type" value="Genomic_DNA"/>
</dbReference>
<dbReference type="InterPro" id="IPR014274">
    <property type="entry name" value="PPIase_EpsD"/>
</dbReference>
<protein>
    <submittedName>
        <fullName evidence="3">Peptidyl-prolyl cis-trans isomerase, EpsD family</fullName>
    </submittedName>
</protein>
<dbReference type="GO" id="GO:0003755">
    <property type="term" value="F:peptidyl-prolyl cis-trans isomerase activity"/>
    <property type="evidence" value="ECO:0007669"/>
    <property type="project" value="InterPro"/>
</dbReference>
<evidence type="ECO:0000259" key="2">
    <source>
        <dbReference type="Pfam" id="PF13145"/>
    </source>
</evidence>
<keyword evidence="1" id="KW-0732">Signal</keyword>
<dbReference type="Proteomes" id="UP000260665">
    <property type="component" value="Unassembled WGS sequence"/>
</dbReference>
<dbReference type="InterPro" id="IPR027304">
    <property type="entry name" value="Trigger_fact/SurA_dom_sf"/>
</dbReference>
<sequence>MYALSVSPRFVLGLCVVGAAALLAAGCGNKDPMAAQVVATVDGADINLRQLNEMLAKTPDITPENISHAKTEILGTLVEQQLAVNLAITNKLDRKPEVANAIEASRREILARAAMDQLAADLAPVGEEEAKRYYAEHPALYAERRIFTLQEIVLKKSTPGMDKLRAQVGTAKRMEEVAAWLKDKKVDFQTTEGTRAAEQIPMEVLTKLQRFKDGQMGLIEGRDAYTVVRLVSSIAQPIAASKILPAITAFLSNQHAAATIKQAKLDMKKNAKLEYFGEFVGGEAAFKAGRKALVQSEADEEAQINARAKAEATIVEQGIKGL</sequence>
<feature type="signal peptide" evidence="1">
    <location>
        <begin position="1"/>
        <end position="19"/>
    </location>
</feature>
<dbReference type="NCBIfam" id="TIGR02925">
    <property type="entry name" value="cis_trans_EpsD"/>
    <property type="match status" value="1"/>
</dbReference>
<feature type="chain" id="PRO_5017760639" evidence="1">
    <location>
        <begin position="20"/>
        <end position="322"/>
    </location>
</feature>
<reference evidence="3 4" key="1">
    <citation type="submission" date="2018-05" db="EMBL/GenBank/DDBJ databases">
        <title>Rhodoferax soyangensis sp.nov., isolated from an oligotrophic freshwater lake.</title>
        <authorList>
            <person name="Park M."/>
        </authorList>
    </citation>
    <scope>NUCLEOTIDE SEQUENCE [LARGE SCALE GENOMIC DNA]</scope>
    <source>
        <strain evidence="3 4">IMCC26218</strain>
    </source>
</reference>
<organism evidence="3 4">
    <name type="scientific">Rhodoferax lacus</name>
    <dbReference type="NCBI Taxonomy" id="2184758"/>
    <lineage>
        <taxon>Bacteria</taxon>
        <taxon>Pseudomonadati</taxon>
        <taxon>Pseudomonadota</taxon>
        <taxon>Betaproteobacteria</taxon>
        <taxon>Burkholderiales</taxon>
        <taxon>Comamonadaceae</taxon>
        <taxon>Rhodoferax</taxon>
    </lineage>
</organism>
<dbReference type="SUPFAM" id="SSF109998">
    <property type="entry name" value="Triger factor/SurA peptide-binding domain-like"/>
    <property type="match status" value="1"/>
</dbReference>
<accession>A0A3E1RF41</accession>
<name>A0A3E1RF41_9BURK</name>
<keyword evidence="4" id="KW-1185">Reference proteome</keyword>
<dbReference type="RefSeq" id="WP_117174501.1">
    <property type="nucleotide sequence ID" value="NZ_QFZK01000002.1"/>
</dbReference>
<feature type="domain" description="PpiC" evidence="2">
    <location>
        <begin position="126"/>
        <end position="234"/>
    </location>
</feature>
<gene>
    <name evidence="3" type="primary">epsD</name>
    <name evidence="3" type="ORF">DIC66_04485</name>
</gene>
<dbReference type="AlphaFoldDB" id="A0A3E1RF41"/>
<evidence type="ECO:0000313" key="3">
    <source>
        <dbReference type="EMBL" id="RFO97989.1"/>
    </source>
</evidence>
<evidence type="ECO:0000313" key="4">
    <source>
        <dbReference type="Proteomes" id="UP000260665"/>
    </source>
</evidence>
<dbReference type="InterPro" id="IPR000297">
    <property type="entry name" value="PPIase_PpiC"/>
</dbReference>